<evidence type="ECO:0000313" key="7">
    <source>
        <dbReference type="Proteomes" id="UP000095283"/>
    </source>
</evidence>
<dbReference type="WBParaSite" id="Hba_05057">
    <property type="protein sequence ID" value="Hba_05057"/>
    <property type="gene ID" value="Hba_05057"/>
</dbReference>
<keyword evidence="3" id="KW-0518">Myosin</keyword>
<evidence type="ECO:0000256" key="1">
    <source>
        <dbReference type="ARBA" id="ARBA00022741"/>
    </source>
</evidence>
<proteinExistence type="predicted"/>
<dbReference type="GO" id="GO:0005737">
    <property type="term" value="C:cytoplasm"/>
    <property type="evidence" value="ECO:0007669"/>
    <property type="project" value="TreeGrafter"/>
</dbReference>
<evidence type="ECO:0000256" key="2">
    <source>
        <dbReference type="ARBA" id="ARBA00022840"/>
    </source>
</evidence>
<dbReference type="InterPro" id="IPR001609">
    <property type="entry name" value="Myosin_head_motor_dom-like"/>
</dbReference>
<keyword evidence="7" id="KW-1185">Reference proteome</keyword>
<dbReference type="Gene3D" id="1.20.120.720">
    <property type="entry name" value="Myosin VI head, motor domain, U50 subdomain"/>
    <property type="match status" value="1"/>
</dbReference>
<protein>
    <submittedName>
        <fullName evidence="8">Myosin motor domain-containing protein</fullName>
    </submittedName>
</protein>
<dbReference type="GO" id="GO:0005886">
    <property type="term" value="C:plasma membrane"/>
    <property type="evidence" value="ECO:0007669"/>
    <property type="project" value="TreeGrafter"/>
</dbReference>
<dbReference type="Pfam" id="PF00063">
    <property type="entry name" value="Myosin_head"/>
    <property type="match status" value="1"/>
</dbReference>
<accession>A0A1I7WJ64</accession>
<dbReference type="GO" id="GO:0051015">
    <property type="term" value="F:actin filament binding"/>
    <property type="evidence" value="ECO:0007669"/>
    <property type="project" value="TreeGrafter"/>
</dbReference>
<keyword evidence="2" id="KW-0067">ATP-binding</keyword>
<evidence type="ECO:0000259" key="6">
    <source>
        <dbReference type="Pfam" id="PF00063"/>
    </source>
</evidence>
<reference evidence="8" key="1">
    <citation type="submission" date="2016-11" db="UniProtKB">
        <authorList>
            <consortium name="WormBaseParasite"/>
        </authorList>
    </citation>
    <scope>IDENTIFICATION</scope>
</reference>
<evidence type="ECO:0000256" key="3">
    <source>
        <dbReference type="ARBA" id="ARBA00023123"/>
    </source>
</evidence>
<name>A0A1I7WJ64_HETBA</name>
<dbReference type="GO" id="GO:0000146">
    <property type="term" value="F:microfilament motor activity"/>
    <property type="evidence" value="ECO:0007669"/>
    <property type="project" value="TreeGrafter"/>
</dbReference>
<sequence>MVQRLFKQHAYINIAKCCVIYANLAALETCIDAVNNALRVIEEVNTGLSIGILDIYGFEIFNKNGFEQFCPFLRSLFPEVQSGNGKRPTTASMKIRASWSLIYSTFQNVQLLLLLRTLKVRLGTLFTKFLMPLLSTSLHALLMTLEILDGYRHKTDVRELMISEFALFSLINNDANSRVIMLSNKFLKVRKYDGFARIIQKAWKYYSARKYHAKQKSLVGKRENDIFLTLTRNVEFQMYS</sequence>
<dbReference type="InterPro" id="IPR036961">
    <property type="entry name" value="Kinesin_motor_dom_sf"/>
</dbReference>
<dbReference type="GO" id="GO:0016459">
    <property type="term" value="C:myosin complex"/>
    <property type="evidence" value="ECO:0007669"/>
    <property type="project" value="UniProtKB-KW"/>
</dbReference>
<dbReference type="AlphaFoldDB" id="A0A1I7WJ64"/>
<organism evidence="7 8">
    <name type="scientific">Heterorhabditis bacteriophora</name>
    <name type="common">Entomopathogenic nematode worm</name>
    <dbReference type="NCBI Taxonomy" id="37862"/>
    <lineage>
        <taxon>Eukaryota</taxon>
        <taxon>Metazoa</taxon>
        <taxon>Ecdysozoa</taxon>
        <taxon>Nematoda</taxon>
        <taxon>Chromadorea</taxon>
        <taxon>Rhabditida</taxon>
        <taxon>Rhabditina</taxon>
        <taxon>Rhabditomorpha</taxon>
        <taxon>Strongyloidea</taxon>
        <taxon>Heterorhabditidae</taxon>
        <taxon>Heterorhabditis</taxon>
    </lineage>
</organism>
<dbReference type="SUPFAM" id="SSF52540">
    <property type="entry name" value="P-loop containing nucleoside triphosphate hydrolases"/>
    <property type="match status" value="1"/>
</dbReference>
<feature type="domain" description="Myosin motor" evidence="6">
    <location>
        <begin position="19"/>
        <end position="70"/>
    </location>
</feature>
<dbReference type="GO" id="GO:0006897">
    <property type="term" value="P:endocytosis"/>
    <property type="evidence" value="ECO:0007669"/>
    <property type="project" value="TreeGrafter"/>
</dbReference>
<dbReference type="GO" id="GO:0005524">
    <property type="term" value="F:ATP binding"/>
    <property type="evidence" value="ECO:0007669"/>
    <property type="project" value="UniProtKB-KW"/>
</dbReference>
<dbReference type="Proteomes" id="UP000095283">
    <property type="component" value="Unplaced"/>
</dbReference>
<dbReference type="GO" id="GO:0007015">
    <property type="term" value="P:actin filament organization"/>
    <property type="evidence" value="ECO:0007669"/>
    <property type="project" value="TreeGrafter"/>
</dbReference>
<dbReference type="PANTHER" id="PTHR13140">
    <property type="entry name" value="MYOSIN"/>
    <property type="match status" value="1"/>
</dbReference>
<keyword evidence="4" id="KW-0505">Motor protein</keyword>
<dbReference type="PANTHER" id="PTHR13140:SF729">
    <property type="entry name" value="UNCONVENTIONAL MYOSIN-IE"/>
    <property type="match status" value="1"/>
</dbReference>
<evidence type="ECO:0000256" key="5">
    <source>
        <dbReference type="ARBA" id="ARBA00023203"/>
    </source>
</evidence>
<dbReference type="Gene3D" id="3.40.850.10">
    <property type="entry name" value="Kinesin motor domain"/>
    <property type="match status" value="1"/>
</dbReference>
<keyword evidence="1" id="KW-0547">Nucleotide-binding</keyword>
<evidence type="ECO:0000313" key="8">
    <source>
        <dbReference type="WBParaSite" id="Hba_05057"/>
    </source>
</evidence>
<dbReference type="GO" id="GO:0005902">
    <property type="term" value="C:microvillus"/>
    <property type="evidence" value="ECO:0007669"/>
    <property type="project" value="TreeGrafter"/>
</dbReference>
<dbReference type="Gene3D" id="1.20.58.530">
    <property type="match status" value="1"/>
</dbReference>
<evidence type="ECO:0000256" key="4">
    <source>
        <dbReference type="ARBA" id="ARBA00023175"/>
    </source>
</evidence>
<keyword evidence="5" id="KW-0009">Actin-binding</keyword>
<dbReference type="InterPro" id="IPR027417">
    <property type="entry name" value="P-loop_NTPase"/>
</dbReference>